<evidence type="ECO:0000313" key="3">
    <source>
        <dbReference type="Proteomes" id="UP000239415"/>
    </source>
</evidence>
<dbReference type="OrthoDB" id="9801656at2"/>
<dbReference type="AlphaFoldDB" id="A0A2T0JWI5"/>
<dbReference type="GO" id="GO:0016747">
    <property type="term" value="F:acyltransferase activity, transferring groups other than amino-acyl groups"/>
    <property type="evidence" value="ECO:0007669"/>
    <property type="project" value="InterPro"/>
</dbReference>
<protein>
    <submittedName>
        <fullName evidence="2">RimJ/RimL family protein N-acetyltransferase</fullName>
    </submittedName>
</protein>
<name>A0A2T0JWI5_9ACTN</name>
<dbReference type="RefSeq" id="WP_106330085.1">
    <property type="nucleotide sequence ID" value="NZ_BOMO01000059.1"/>
</dbReference>
<keyword evidence="3" id="KW-1185">Reference proteome</keyword>
<sequence>MDDGESVRLRRVDVSDVEVFYLQENDPEALRRANWTARDRKTFFEHWERRVLGDSTVRVRAIMAGDELAGNIAAWWQDGRRLIGFWLGREFWGRGIGTRALSLFLAPGQEETRPLYAEAAVHNVASVRALKRHGFDELEVVEDGPDEFVVLKLG</sequence>
<dbReference type="Gene3D" id="3.40.630.30">
    <property type="match status" value="1"/>
</dbReference>
<evidence type="ECO:0000313" key="2">
    <source>
        <dbReference type="EMBL" id="PRX12063.1"/>
    </source>
</evidence>
<gene>
    <name evidence="2" type="ORF">CLV67_13088</name>
</gene>
<dbReference type="InterPro" id="IPR016181">
    <property type="entry name" value="Acyl_CoA_acyltransferase"/>
</dbReference>
<dbReference type="InterPro" id="IPR000182">
    <property type="entry name" value="GNAT_dom"/>
</dbReference>
<organism evidence="2 3">
    <name type="scientific">Actinoplanes italicus</name>
    <dbReference type="NCBI Taxonomy" id="113567"/>
    <lineage>
        <taxon>Bacteria</taxon>
        <taxon>Bacillati</taxon>
        <taxon>Actinomycetota</taxon>
        <taxon>Actinomycetes</taxon>
        <taxon>Micromonosporales</taxon>
        <taxon>Micromonosporaceae</taxon>
        <taxon>Actinoplanes</taxon>
    </lineage>
</organism>
<keyword evidence="2" id="KW-0808">Transferase</keyword>
<dbReference type="PANTHER" id="PTHR43328:SF1">
    <property type="entry name" value="N-ACETYLTRANSFERASE DOMAIN-CONTAINING PROTEIN"/>
    <property type="match status" value="1"/>
</dbReference>
<comment type="caution">
    <text evidence="2">The sequence shown here is derived from an EMBL/GenBank/DDBJ whole genome shotgun (WGS) entry which is preliminary data.</text>
</comment>
<reference evidence="2 3" key="1">
    <citation type="submission" date="2018-03" db="EMBL/GenBank/DDBJ databases">
        <title>Genomic Encyclopedia of Archaeal and Bacterial Type Strains, Phase II (KMG-II): from individual species to whole genera.</title>
        <authorList>
            <person name="Goeker M."/>
        </authorList>
    </citation>
    <scope>NUCLEOTIDE SEQUENCE [LARGE SCALE GENOMIC DNA]</scope>
    <source>
        <strain evidence="2 3">DSM 43146</strain>
    </source>
</reference>
<proteinExistence type="predicted"/>
<dbReference type="PANTHER" id="PTHR43328">
    <property type="entry name" value="ACETYLTRANSFERASE-RELATED"/>
    <property type="match status" value="1"/>
</dbReference>
<accession>A0A2T0JWI5</accession>
<dbReference type="EMBL" id="PVMZ01000030">
    <property type="protein sequence ID" value="PRX12063.1"/>
    <property type="molecule type" value="Genomic_DNA"/>
</dbReference>
<dbReference type="Proteomes" id="UP000239415">
    <property type="component" value="Unassembled WGS sequence"/>
</dbReference>
<dbReference type="SUPFAM" id="SSF55729">
    <property type="entry name" value="Acyl-CoA N-acyltransferases (Nat)"/>
    <property type="match status" value="1"/>
</dbReference>
<dbReference type="Pfam" id="PF13302">
    <property type="entry name" value="Acetyltransf_3"/>
    <property type="match status" value="1"/>
</dbReference>
<feature type="domain" description="N-acetyltransferase" evidence="1">
    <location>
        <begin position="7"/>
        <end position="154"/>
    </location>
</feature>
<evidence type="ECO:0000259" key="1">
    <source>
        <dbReference type="PROSITE" id="PS51186"/>
    </source>
</evidence>
<dbReference type="PROSITE" id="PS51186">
    <property type="entry name" value="GNAT"/>
    <property type="match status" value="1"/>
</dbReference>